<feature type="region of interest" description="Disordered" evidence="1">
    <location>
        <begin position="166"/>
        <end position="209"/>
    </location>
</feature>
<protein>
    <submittedName>
        <fullName evidence="2">Uncharacterized protein</fullName>
    </submittedName>
</protein>
<proteinExistence type="predicted"/>
<reference evidence="2" key="1">
    <citation type="journal article" date="2020" name="Nature">
        <title>Giant virus diversity and host interactions through global metagenomics.</title>
        <authorList>
            <person name="Schulz F."/>
            <person name="Roux S."/>
            <person name="Paez-Espino D."/>
            <person name="Jungbluth S."/>
            <person name="Walsh D.A."/>
            <person name="Denef V.J."/>
            <person name="McMahon K.D."/>
            <person name="Konstantinidis K.T."/>
            <person name="Eloe-Fadrosh E.A."/>
            <person name="Kyrpides N.C."/>
            <person name="Woyke T."/>
        </authorList>
    </citation>
    <scope>NUCLEOTIDE SEQUENCE</scope>
    <source>
        <strain evidence="2">GVMAG-M-3300013004-44</strain>
    </source>
</reference>
<evidence type="ECO:0000313" key="2">
    <source>
        <dbReference type="EMBL" id="QHS91284.1"/>
    </source>
</evidence>
<sequence length="209" mass="23472">MTSKYVPSFMRDKPLVNTSLPAKEAPQLAPATLAALTSSTASATSSPTVASITSTLSNLQLEKKSIYQPISKVHLTDDDFPTLGSKKPVKPVSVQGTNFAALSREWAKKQEEDAIIAKQAAEKEKIRIQVEQSIRQKEAKEAEEFRMRNIMLPVKRNKIEQEVLDIGGNESDASVADSYDSPEEVEYEEEEEEEEEMNSHWDGHYRDKW</sequence>
<dbReference type="AlphaFoldDB" id="A0A6C0BHT9"/>
<name>A0A6C0BHT9_9ZZZZ</name>
<feature type="compositionally biased region" description="Acidic residues" evidence="1">
    <location>
        <begin position="180"/>
        <end position="196"/>
    </location>
</feature>
<organism evidence="2">
    <name type="scientific">viral metagenome</name>
    <dbReference type="NCBI Taxonomy" id="1070528"/>
    <lineage>
        <taxon>unclassified sequences</taxon>
        <taxon>metagenomes</taxon>
        <taxon>organismal metagenomes</taxon>
    </lineage>
</organism>
<feature type="compositionally biased region" description="Basic and acidic residues" evidence="1">
    <location>
        <begin position="197"/>
        <end position="209"/>
    </location>
</feature>
<evidence type="ECO:0000256" key="1">
    <source>
        <dbReference type="SAM" id="MobiDB-lite"/>
    </source>
</evidence>
<dbReference type="EMBL" id="MN739157">
    <property type="protein sequence ID" value="QHS91284.1"/>
    <property type="molecule type" value="Genomic_DNA"/>
</dbReference>
<accession>A0A6C0BHT9</accession>